<proteinExistence type="predicted"/>
<reference evidence="1 2" key="1">
    <citation type="submission" date="2020-01" db="EMBL/GenBank/DDBJ databases">
        <authorList>
            <person name="Gupta K D."/>
        </authorList>
    </citation>
    <scope>NUCLEOTIDE SEQUENCE [LARGE SCALE GENOMIC DNA]</scope>
</reference>
<sequence>MCDTCNRVVCSECISLPEEIEQAGGQFICPYCHKSDSTGKQRKIRPYKIGDHIVPFRGLATQRQLLSMSCTEPLVIMSIRPSKVSPHDLPARMVFDHLHPYLQGNIAYVDIDFNFSTTAFADSYEERLVSELRIGSLKRFQRFAIFLADKSPSGYRGTQVILIEDSKSLKELFQKVFLDEFCALLSPTMASTSKNMLTLLTRTDILSNAERFTFLKDLASRQYFAQIAAFTQPNLPACSTHEFILALHLGFHVYMRPGLDGTINEQDNLEARRSEVCVDPHHEEAIWAGTAGAVQWMWVYLSV</sequence>
<dbReference type="Proteomes" id="UP000467700">
    <property type="component" value="Unassembled WGS sequence"/>
</dbReference>
<dbReference type="OrthoDB" id="3067692at2759"/>
<gene>
    <name evidence="1" type="ORF">AAE3_LOCUS4578</name>
</gene>
<protein>
    <submittedName>
        <fullName evidence="1">Uncharacterized protein</fullName>
    </submittedName>
</protein>
<dbReference type="AlphaFoldDB" id="A0A8S0WHC3"/>
<organism evidence="1 2">
    <name type="scientific">Cyclocybe aegerita</name>
    <name type="common">Black poplar mushroom</name>
    <name type="synonym">Agrocybe aegerita</name>
    <dbReference type="NCBI Taxonomy" id="1973307"/>
    <lineage>
        <taxon>Eukaryota</taxon>
        <taxon>Fungi</taxon>
        <taxon>Dikarya</taxon>
        <taxon>Basidiomycota</taxon>
        <taxon>Agaricomycotina</taxon>
        <taxon>Agaricomycetes</taxon>
        <taxon>Agaricomycetidae</taxon>
        <taxon>Agaricales</taxon>
        <taxon>Agaricineae</taxon>
        <taxon>Bolbitiaceae</taxon>
        <taxon>Cyclocybe</taxon>
    </lineage>
</organism>
<accession>A0A8S0WHC3</accession>
<dbReference type="CDD" id="cd15489">
    <property type="entry name" value="PHD_SF"/>
    <property type="match status" value="1"/>
</dbReference>
<dbReference type="SUPFAM" id="SSF57903">
    <property type="entry name" value="FYVE/PHD zinc finger"/>
    <property type="match status" value="1"/>
</dbReference>
<name>A0A8S0WHC3_CYCAE</name>
<evidence type="ECO:0000313" key="2">
    <source>
        <dbReference type="Proteomes" id="UP000467700"/>
    </source>
</evidence>
<dbReference type="EMBL" id="CACVBS010000035">
    <property type="protein sequence ID" value="CAA7262233.1"/>
    <property type="molecule type" value="Genomic_DNA"/>
</dbReference>
<keyword evidence="2" id="KW-1185">Reference proteome</keyword>
<evidence type="ECO:0000313" key="1">
    <source>
        <dbReference type="EMBL" id="CAA7262233.1"/>
    </source>
</evidence>
<dbReference type="InterPro" id="IPR011011">
    <property type="entry name" value="Znf_FYVE_PHD"/>
</dbReference>
<comment type="caution">
    <text evidence="1">The sequence shown here is derived from an EMBL/GenBank/DDBJ whole genome shotgun (WGS) entry which is preliminary data.</text>
</comment>